<evidence type="ECO:0000256" key="1">
    <source>
        <dbReference type="ARBA" id="ARBA00022485"/>
    </source>
</evidence>
<evidence type="ECO:0000313" key="14">
    <source>
        <dbReference type="EMBL" id="VDD84126.1"/>
    </source>
</evidence>
<dbReference type="PANTHER" id="PTHR11472">
    <property type="entry name" value="DNA REPAIR DEAD HELICASE RAD3/XP-D SUBFAMILY MEMBER"/>
    <property type="match status" value="1"/>
</dbReference>
<dbReference type="Proteomes" id="UP000267029">
    <property type="component" value="Unassembled WGS sequence"/>
</dbReference>
<evidence type="ECO:0000256" key="8">
    <source>
        <dbReference type="ARBA" id="ARBA00023004"/>
    </source>
</evidence>
<dbReference type="OrthoDB" id="19182at2759"/>
<evidence type="ECO:0000256" key="10">
    <source>
        <dbReference type="ARBA" id="ARBA00023125"/>
    </source>
</evidence>
<dbReference type="EMBL" id="UXSR01006015">
    <property type="protein sequence ID" value="VDD84126.1"/>
    <property type="molecule type" value="Genomic_DNA"/>
</dbReference>
<dbReference type="CDD" id="cd18788">
    <property type="entry name" value="SF2_C_XPD"/>
    <property type="match status" value="1"/>
</dbReference>
<evidence type="ECO:0000256" key="4">
    <source>
        <dbReference type="ARBA" id="ARBA00022763"/>
    </source>
</evidence>
<dbReference type="SMART" id="SM00491">
    <property type="entry name" value="HELICc2"/>
    <property type="match status" value="1"/>
</dbReference>
<dbReference type="GO" id="GO:0003678">
    <property type="term" value="F:DNA helicase activity"/>
    <property type="evidence" value="ECO:0007669"/>
    <property type="project" value="InterPro"/>
</dbReference>
<dbReference type="GO" id="GO:0090657">
    <property type="term" value="P:telomeric loop disassembly"/>
    <property type="evidence" value="ECO:0007669"/>
    <property type="project" value="TreeGrafter"/>
</dbReference>
<dbReference type="InterPro" id="IPR010614">
    <property type="entry name" value="RAD3-like_helicase_DEAD"/>
</dbReference>
<dbReference type="GO" id="GO:0016818">
    <property type="term" value="F:hydrolase activity, acting on acid anhydrides, in phosphorus-containing anhydrides"/>
    <property type="evidence" value="ECO:0007669"/>
    <property type="project" value="InterPro"/>
</dbReference>
<dbReference type="GO" id="GO:0070182">
    <property type="term" value="F:DNA polymerase binding"/>
    <property type="evidence" value="ECO:0007669"/>
    <property type="project" value="TreeGrafter"/>
</dbReference>
<keyword evidence="12" id="KW-0413">Isomerase</keyword>
<dbReference type="InterPro" id="IPR027417">
    <property type="entry name" value="P-loop_NTPase"/>
</dbReference>
<keyword evidence="9" id="KW-0411">Iron-sulfur</keyword>
<dbReference type="SMART" id="SM00488">
    <property type="entry name" value="DEXDc2"/>
    <property type="match status" value="1"/>
</dbReference>
<dbReference type="InterPro" id="IPR006555">
    <property type="entry name" value="ATP-dep_Helicase_C"/>
</dbReference>
<name>A0A0R3UQH3_MESCO</name>
<evidence type="ECO:0000313" key="15">
    <source>
        <dbReference type="Proteomes" id="UP000267029"/>
    </source>
</evidence>
<dbReference type="AlphaFoldDB" id="A0A0R3UQH3"/>
<keyword evidence="7" id="KW-0067">ATP-binding</keyword>
<keyword evidence="4" id="KW-0227">DNA damage</keyword>
<dbReference type="PANTHER" id="PTHR11472:SF34">
    <property type="entry name" value="REGULATOR OF TELOMERE ELONGATION HELICASE 1"/>
    <property type="match status" value="1"/>
</dbReference>
<dbReference type="GO" id="GO:0005634">
    <property type="term" value="C:nucleus"/>
    <property type="evidence" value="ECO:0007669"/>
    <property type="project" value="TreeGrafter"/>
</dbReference>
<dbReference type="GO" id="GO:0005524">
    <property type="term" value="F:ATP binding"/>
    <property type="evidence" value="ECO:0007669"/>
    <property type="project" value="UniProtKB-KW"/>
</dbReference>
<dbReference type="GO" id="GO:0051539">
    <property type="term" value="F:4 iron, 4 sulfur cluster binding"/>
    <property type="evidence" value="ECO:0007669"/>
    <property type="project" value="UniProtKB-KW"/>
</dbReference>
<keyword evidence="3" id="KW-0547">Nucleotide-binding</keyword>
<dbReference type="STRING" id="53468.A0A0R3UQH3"/>
<evidence type="ECO:0000256" key="7">
    <source>
        <dbReference type="ARBA" id="ARBA00022840"/>
    </source>
</evidence>
<evidence type="ECO:0000256" key="9">
    <source>
        <dbReference type="ARBA" id="ARBA00023014"/>
    </source>
</evidence>
<dbReference type="GO" id="GO:0045910">
    <property type="term" value="P:negative regulation of DNA recombination"/>
    <property type="evidence" value="ECO:0007669"/>
    <property type="project" value="TreeGrafter"/>
</dbReference>
<feature type="domain" description="Helicase ATP-binding" evidence="13">
    <location>
        <begin position="7"/>
        <end position="287"/>
    </location>
</feature>
<gene>
    <name evidence="14" type="ORF">MCOS_LOCUS10129</name>
</gene>
<evidence type="ECO:0000256" key="11">
    <source>
        <dbReference type="ARBA" id="ARBA00023204"/>
    </source>
</evidence>
<sequence>MPSVKIGAIDIEFPYEPYDCQKKYMESVIASLVQRQHAILESPTGTGKTLCLLCASLGWLEYSLAQQQLKQLEQPWDGRNDSAPPSCSSKFDAPLIIFSSRTHAQLNQAIQAFKNTAYSSHKIGVLGSRDQLCSLPEVINLETNSAKVYQCRLRVSTRTCEYYRNFDANREKLLDTMKTSKITDIEDLAKFGREHRACAYYLSREAKVDAEVLFMPYNYLLDVKIRTLYGIELTNAVVIFDEAHNIVSHQCFATPRLLFAKLAAIGLPSVLTLKGQLIELERLLDGIGETASANGLIKPGDYVFELLGQAGITSANHSQTQDLINQIITASISLDVAKFRRGRGLTHVAEFLQKVFVDHSGVGNIGKPLSQVARQQSASCYRVHIKVELVAPKFKDGGDVWATTMQIGGNAKGTRNVCLSYWCLTPGRAMHELLALNVRNIILTSGTLYPIQALQAELDLQSAVVLQNPHVINADQLFVAVLPRAPDGGSLNSGFNFREDPAYHRSLGLSLVNLCRVVPGGVLVFFPSYALMKKCSDAWQNSDVYNKLLDHKKLFFEPRDKTEFQQITLRYTEAATAGGSVLFSVMRGKASEGLDLADHTSRAVVVIGIAYPPRDDPRIKIKMAFLDERRFQSGSGVYKDLPTGRQWYQLQAWRAVNQAVGRCEIG</sequence>
<dbReference type="InterPro" id="IPR045028">
    <property type="entry name" value="DinG/Rad3-like"/>
</dbReference>
<proteinExistence type="predicted"/>
<dbReference type="GO" id="GO:1904430">
    <property type="term" value="P:negative regulation of t-circle formation"/>
    <property type="evidence" value="ECO:0007669"/>
    <property type="project" value="TreeGrafter"/>
</dbReference>
<keyword evidence="11" id="KW-0234">DNA repair</keyword>
<keyword evidence="10" id="KW-0238">DNA-binding</keyword>
<evidence type="ECO:0000256" key="3">
    <source>
        <dbReference type="ARBA" id="ARBA00022741"/>
    </source>
</evidence>
<evidence type="ECO:0000259" key="13">
    <source>
        <dbReference type="PROSITE" id="PS51193"/>
    </source>
</evidence>
<protein>
    <recommendedName>
        <fullName evidence="13">Helicase ATP-binding domain-containing protein</fullName>
    </recommendedName>
</protein>
<evidence type="ECO:0000256" key="6">
    <source>
        <dbReference type="ARBA" id="ARBA00022806"/>
    </source>
</evidence>
<dbReference type="Pfam" id="PF23109">
    <property type="entry name" value="ARCH_RTEL1"/>
    <property type="match status" value="1"/>
</dbReference>
<dbReference type="InterPro" id="IPR006554">
    <property type="entry name" value="Helicase-like_DEXD_c2"/>
</dbReference>
<dbReference type="Pfam" id="PF06733">
    <property type="entry name" value="DEAD_2"/>
    <property type="match status" value="1"/>
</dbReference>
<dbReference type="GO" id="GO:0046872">
    <property type="term" value="F:metal ion binding"/>
    <property type="evidence" value="ECO:0007669"/>
    <property type="project" value="UniProtKB-KW"/>
</dbReference>
<dbReference type="Gene3D" id="3.40.50.300">
    <property type="entry name" value="P-loop containing nucleotide triphosphate hydrolases"/>
    <property type="match status" value="2"/>
</dbReference>
<evidence type="ECO:0000256" key="2">
    <source>
        <dbReference type="ARBA" id="ARBA00022723"/>
    </source>
</evidence>
<organism evidence="14 15">
    <name type="scientific">Mesocestoides corti</name>
    <name type="common">Flatworm</name>
    <dbReference type="NCBI Taxonomy" id="53468"/>
    <lineage>
        <taxon>Eukaryota</taxon>
        <taxon>Metazoa</taxon>
        <taxon>Spiralia</taxon>
        <taxon>Lophotrochozoa</taxon>
        <taxon>Platyhelminthes</taxon>
        <taxon>Cestoda</taxon>
        <taxon>Eucestoda</taxon>
        <taxon>Cyclophyllidea</taxon>
        <taxon>Mesocestoididae</taxon>
        <taxon>Mesocestoides</taxon>
    </lineage>
</organism>
<dbReference type="GO" id="GO:0003677">
    <property type="term" value="F:DNA binding"/>
    <property type="evidence" value="ECO:0007669"/>
    <property type="project" value="UniProtKB-KW"/>
</dbReference>
<accession>A0A0R3UQH3</accession>
<keyword evidence="8" id="KW-0408">Iron</keyword>
<keyword evidence="5" id="KW-0378">Hydrolase</keyword>
<evidence type="ECO:0000256" key="12">
    <source>
        <dbReference type="ARBA" id="ARBA00023235"/>
    </source>
</evidence>
<keyword evidence="15" id="KW-1185">Reference proteome</keyword>
<keyword evidence="6" id="KW-0347">Helicase</keyword>
<reference evidence="14 15" key="1">
    <citation type="submission" date="2018-10" db="EMBL/GenBank/DDBJ databases">
        <authorList>
            <consortium name="Pathogen Informatics"/>
        </authorList>
    </citation>
    <scope>NUCLEOTIDE SEQUENCE [LARGE SCALE GENOMIC DNA]</scope>
</reference>
<dbReference type="PROSITE" id="PS51193">
    <property type="entry name" value="HELICASE_ATP_BIND_2"/>
    <property type="match status" value="1"/>
</dbReference>
<keyword evidence="1" id="KW-0004">4Fe-4S</keyword>
<dbReference type="GO" id="GO:0006281">
    <property type="term" value="P:DNA repair"/>
    <property type="evidence" value="ECO:0007669"/>
    <property type="project" value="UniProtKB-KW"/>
</dbReference>
<dbReference type="InterPro" id="IPR014013">
    <property type="entry name" value="Helic_SF1/SF2_ATP-bd_DinG/Rad3"/>
</dbReference>
<dbReference type="InterPro" id="IPR057498">
    <property type="entry name" value="Rtel1_ARCH"/>
</dbReference>
<evidence type="ECO:0000256" key="5">
    <source>
        <dbReference type="ARBA" id="ARBA00022801"/>
    </source>
</evidence>
<keyword evidence="2" id="KW-0479">Metal-binding</keyword>
<dbReference type="GO" id="GO:0010569">
    <property type="term" value="P:regulation of double-strand break repair via homologous recombination"/>
    <property type="evidence" value="ECO:0007669"/>
    <property type="project" value="TreeGrafter"/>
</dbReference>
<dbReference type="SUPFAM" id="SSF52540">
    <property type="entry name" value="P-loop containing nucleoside triphosphate hydrolases"/>
    <property type="match status" value="1"/>
</dbReference>
<dbReference type="Pfam" id="PF13307">
    <property type="entry name" value="Helicase_C_2"/>
    <property type="match status" value="1"/>
</dbReference>